<organism evidence="1 2">
    <name type="scientific">Cricetulus griseus</name>
    <name type="common">Chinese hamster</name>
    <name type="synonym">Cricetulus barabensis griseus</name>
    <dbReference type="NCBI Taxonomy" id="10029"/>
    <lineage>
        <taxon>Eukaryota</taxon>
        <taxon>Metazoa</taxon>
        <taxon>Chordata</taxon>
        <taxon>Craniata</taxon>
        <taxon>Vertebrata</taxon>
        <taxon>Euteleostomi</taxon>
        <taxon>Mammalia</taxon>
        <taxon>Eutheria</taxon>
        <taxon>Euarchontoglires</taxon>
        <taxon>Glires</taxon>
        <taxon>Rodentia</taxon>
        <taxon>Myomorpha</taxon>
        <taxon>Muroidea</taxon>
        <taxon>Cricetidae</taxon>
        <taxon>Cricetinae</taxon>
        <taxon>Cricetulus</taxon>
    </lineage>
</organism>
<sequence>MGYMKPCLSNGLSTVNQPVWRFQVNTVFENWTKKARRRLNEKRYGTCQHLLEHTLR</sequence>
<dbReference type="Proteomes" id="UP000001075">
    <property type="component" value="Unassembled WGS sequence"/>
</dbReference>
<protein>
    <submittedName>
        <fullName evidence="1">Uncharacterized protein</fullName>
    </submittedName>
</protein>
<dbReference type="EMBL" id="JH007339">
    <property type="protein sequence ID" value="EGW15370.1"/>
    <property type="molecule type" value="Genomic_DNA"/>
</dbReference>
<name>G3INU0_CRIGR</name>
<evidence type="ECO:0000313" key="1">
    <source>
        <dbReference type="EMBL" id="EGW15370.1"/>
    </source>
</evidence>
<reference evidence="2" key="1">
    <citation type="journal article" date="2011" name="Nat. Biotechnol.">
        <title>The genomic sequence of the Chinese hamster ovary (CHO)-K1 cell line.</title>
        <authorList>
            <person name="Xu X."/>
            <person name="Nagarajan H."/>
            <person name="Lewis N.E."/>
            <person name="Pan S."/>
            <person name="Cai Z."/>
            <person name="Liu X."/>
            <person name="Chen W."/>
            <person name="Xie M."/>
            <person name="Wang W."/>
            <person name="Hammond S."/>
            <person name="Andersen M.R."/>
            <person name="Neff N."/>
            <person name="Passarelli B."/>
            <person name="Koh W."/>
            <person name="Fan H.C."/>
            <person name="Wang J."/>
            <person name="Gui Y."/>
            <person name="Lee K.H."/>
            <person name="Betenbaugh M.J."/>
            <person name="Quake S.R."/>
            <person name="Famili I."/>
            <person name="Palsson B.O."/>
            <person name="Wang J."/>
        </authorList>
    </citation>
    <scope>NUCLEOTIDE SEQUENCE [LARGE SCALE GENOMIC DNA]</scope>
    <source>
        <strain evidence="2">CHO K1 cell line</strain>
    </source>
</reference>
<accession>G3INU0</accession>
<gene>
    <name evidence="1" type="ORF">I79_025630</name>
</gene>
<dbReference type="AlphaFoldDB" id="G3INU0"/>
<evidence type="ECO:0000313" key="2">
    <source>
        <dbReference type="Proteomes" id="UP000001075"/>
    </source>
</evidence>
<proteinExistence type="predicted"/>
<dbReference type="InParanoid" id="G3INU0"/>